<organism evidence="3 4">
    <name type="scientific">Pigmentiphaga humi</name>
    <dbReference type="NCBI Taxonomy" id="2478468"/>
    <lineage>
        <taxon>Bacteria</taxon>
        <taxon>Pseudomonadati</taxon>
        <taxon>Pseudomonadota</taxon>
        <taxon>Betaproteobacteria</taxon>
        <taxon>Burkholderiales</taxon>
        <taxon>Alcaligenaceae</taxon>
        <taxon>Pigmentiphaga</taxon>
    </lineage>
</organism>
<dbReference type="Gene3D" id="3.40.190.150">
    <property type="entry name" value="Bordetella uptake gene, domain 1"/>
    <property type="match status" value="1"/>
</dbReference>
<dbReference type="PIRSF" id="PIRSF017082">
    <property type="entry name" value="YflP"/>
    <property type="match status" value="1"/>
</dbReference>
<dbReference type="Proteomes" id="UP000277294">
    <property type="component" value="Unassembled WGS sequence"/>
</dbReference>
<dbReference type="SUPFAM" id="SSF53850">
    <property type="entry name" value="Periplasmic binding protein-like II"/>
    <property type="match status" value="1"/>
</dbReference>
<dbReference type="PANTHER" id="PTHR42928">
    <property type="entry name" value="TRICARBOXYLATE-BINDING PROTEIN"/>
    <property type="match status" value="1"/>
</dbReference>
<dbReference type="EMBL" id="UWPJ01000008">
    <property type="protein sequence ID" value="VCU68776.1"/>
    <property type="molecule type" value="Genomic_DNA"/>
</dbReference>
<evidence type="ECO:0000256" key="2">
    <source>
        <dbReference type="SAM" id="SignalP"/>
    </source>
</evidence>
<evidence type="ECO:0000313" key="3">
    <source>
        <dbReference type="EMBL" id="VCU68776.1"/>
    </source>
</evidence>
<evidence type="ECO:0000313" key="4">
    <source>
        <dbReference type="Proteomes" id="UP000277294"/>
    </source>
</evidence>
<dbReference type="PANTHER" id="PTHR42928:SF5">
    <property type="entry name" value="BLR1237 PROTEIN"/>
    <property type="match status" value="1"/>
</dbReference>
<proteinExistence type="inferred from homology"/>
<feature type="signal peptide" evidence="2">
    <location>
        <begin position="1"/>
        <end position="23"/>
    </location>
</feature>
<sequence length="318" mass="33287">MKILGKLCGSLALAFAASTASMAQSPPLRIIVPMAPGGGIDTLARMMAPPLSRKLDRTVVVENMPGAAGIIATDYVAKSKGEGIPLLLTSNNITINPYLFKSLPFNVLTDLQPVAKTTTMPMLLLAHPSVPVNDVQELIGYAKANPGKLSYASPGTGTPHHLGMELLKIRAGIDLAHVPYKGTPPGLVDVLGGHVPLIVSVVTPVAEAVRSGKLKALGTLEKQPVAGFETVAPLARTLSGFEVEVWHGVYASRSVPKATVDQVSRAVREVMADPGMAEKLNAAGIVPQPGTGEELAALTADDLKKWEKVVQQAGIKPE</sequence>
<gene>
    <name evidence="3" type="ORF">PIGHUM_00834</name>
</gene>
<keyword evidence="2" id="KW-0732">Signal</keyword>
<dbReference type="Gene3D" id="3.40.190.10">
    <property type="entry name" value="Periplasmic binding protein-like II"/>
    <property type="match status" value="1"/>
</dbReference>
<keyword evidence="4" id="KW-1185">Reference proteome</keyword>
<comment type="similarity">
    <text evidence="1">Belongs to the UPF0065 (bug) family.</text>
</comment>
<name>A0A3P4AZI2_9BURK</name>
<keyword evidence="3" id="KW-0675">Receptor</keyword>
<feature type="chain" id="PRO_5018088573" evidence="2">
    <location>
        <begin position="24"/>
        <end position="318"/>
    </location>
</feature>
<reference evidence="3 4" key="1">
    <citation type="submission" date="2018-10" db="EMBL/GenBank/DDBJ databases">
        <authorList>
            <person name="Criscuolo A."/>
        </authorList>
    </citation>
    <scope>NUCLEOTIDE SEQUENCE [LARGE SCALE GENOMIC DNA]</scope>
    <source>
        <strain evidence="3">DnA1</strain>
    </source>
</reference>
<dbReference type="OrthoDB" id="9780943at2"/>
<dbReference type="AlphaFoldDB" id="A0A3P4AZI2"/>
<dbReference type="InterPro" id="IPR042100">
    <property type="entry name" value="Bug_dom1"/>
</dbReference>
<evidence type="ECO:0000256" key="1">
    <source>
        <dbReference type="ARBA" id="ARBA00006987"/>
    </source>
</evidence>
<dbReference type="RefSeq" id="WP_124078000.1">
    <property type="nucleotide sequence ID" value="NZ_UWPJ01000008.1"/>
</dbReference>
<protein>
    <submittedName>
        <fullName evidence="3">Tripartite tricarboxylate transporter family receptor</fullName>
    </submittedName>
</protein>
<accession>A0A3P4AZI2</accession>
<dbReference type="Pfam" id="PF03401">
    <property type="entry name" value="TctC"/>
    <property type="match status" value="1"/>
</dbReference>
<dbReference type="InterPro" id="IPR005064">
    <property type="entry name" value="BUG"/>
</dbReference>